<dbReference type="AlphaFoldDB" id="F8EYT5"/>
<keyword evidence="10" id="KW-1185">Reference proteome</keyword>
<evidence type="ECO:0000313" key="9">
    <source>
        <dbReference type="EMBL" id="AEJ18881.1"/>
    </source>
</evidence>
<keyword evidence="6 7" id="KW-0472">Membrane</keyword>
<evidence type="ECO:0000256" key="5">
    <source>
        <dbReference type="ARBA" id="ARBA00022989"/>
    </source>
</evidence>
<dbReference type="InterPro" id="IPR035906">
    <property type="entry name" value="MetI-like_sf"/>
</dbReference>
<evidence type="ECO:0000256" key="4">
    <source>
        <dbReference type="ARBA" id="ARBA00022692"/>
    </source>
</evidence>
<feature type="transmembrane region" description="Helical" evidence="7">
    <location>
        <begin position="70"/>
        <end position="94"/>
    </location>
</feature>
<dbReference type="EMBL" id="CP002868">
    <property type="protein sequence ID" value="AEJ18881.1"/>
    <property type="molecule type" value="Genomic_DNA"/>
</dbReference>
<proteinExistence type="inferred from homology"/>
<gene>
    <name evidence="9" type="ordered locus">Spica_0727</name>
</gene>
<dbReference type="HOGENOM" id="CLU_016047_1_1_12"/>
<reference evidence="10" key="1">
    <citation type="journal article" date="2013" name="Stand. Genomic Sci.">
        <title>Genome sequence of the thermophilic fresh-water bacterium Spirochaeta caldaria type strain (H1(T)), reclassification of Spirochaeta caldaria, Spirochaeta stenostrepta, and Spirochaeta zuelzerae in the genus Treponema as Treponema caldaria comb. nov., Treponema stenostrepta comb. nov., and Treponema zuelzerae comb. nov., and emendation of the genus Treponema.</title>
        <authorList>
            <person name="Abt B."/>
            <person name="Goker M."/>
            <person name="Scheuner C."/>
            <person name="Han C."/>
            <person name="Lu M."/>
            <person name="Misra M."/>
            <person name="Lapidus A."/>
            <person name="Nolan M."/>
            <person name="Lucas S."/>
            <person name="Hammon N."/>
            <person name="Deshpande S."/>
            <person name="Cheng J.F."/>
            <person name="Tapia R."/>
            <person name="Goodwin L.A."/>
            <person name="Pitluck S."/>
            <person name="Liolios K."/>
            <person name="Pagani I."/>
            <person name="Ivanova N."/>
            <person name="Mavromatis K."/>
            <person name="Mikhailova N."/>
            <person name="Huntemann M."/>
            <person name="Pati A."/>
            <person name="Chen A."/>
            <person name="Palaniappan K."/>
            <person name="Land M."/>
            <person name="Hauser L."/>
            <person name="Jeffries C.D."/>
            <person name="Rohde M."/>
            <person name="Spring S."/>
            <person name="Gronow S."/>
            <person name="Detter J.C."/>
            <person name="Bristow J."/>
            <person name="Eisen J.A."/>
            <person name="Markowitz V."/>
            <person name="Hugenholtz P."/>
            <person name="Kyrpides N.C."/>
            <person name="Woyke T."/>
            <person name="Klenk H.P."/>
        </authorList>
    </citation>
    <scope>NUCLEOTIDE SEQUENCE</scope>
    <source>
        <strain evidence="10">ATCC 51460 / DSM 7334 / H1</strain>
    </source>
</reference>
<comment type="similarity">
    <text evidence="7">Belongs to the binding-protein-dependent transport system permease family.</text>
</comment>
<dbReference type="KEGG" id="scd:Spica_0727"/>
<dbReference type="Proteomes" id="UP000000503">
    <property type="component" value="Chromosome"/>
</dbReference>
<feature type="transmembrane region" description="Helical" evidence="7">
    <location>
        <begin position="239"/>
        <end position="258"/>
    </location>
</feature>
<evidence type="ECO:0000256" key="1">
    <source>
        <dbReference type="ARBA" id="ARBA00004651"/>
    </source>
</evidence>
<organism evidence="9 10">
    <name type="scientific">Gracilinema caldarium (strain ATCC 51460 / DSM 7334 / H1)</name>
    <name type="common">Treponema caldarium</name>
    <dbReference type="NCBI Taxonomy" id="744872"/>
    <lineage>
        <taxon>Bacteria</taxon>
        <taxon>Pseudomonadati</taxon>
        <taxon>Spirochaetota</taxon>
        <taxon>Spirochaetia</taxon>
        <taxon>Spirochaetales</taxon>
        <taxon>Breznakiellaceae</taxon>
        <taxon>Gracilinema</taxon>
    </lineage>
</organism>
<evidence type="ECO:0000256" key="3">
    <source>
        <dbReference type="ARBA" id="ARBA00022475"/>
    </source>
</evidence>
<accession>F8EYT5</accession>
<keyword evidence="4 7" id="KW-0812">Transmembrane</keyword>
<evidence type="ECO:0000259" key="8">
    <source>
        <dbReference type="PROSITE" id="PS50928"/>
    </source>
</evidence>
<dbReference type="Gene3D" id="1.10.3720.10">
    <property type="entry name" value="MetI-like"/>
    <property type="match status" value="1"/>
</dbReference>
<keyword evidence="5 7" id="KW-1133">Transmembrane helix</keyword>
<keyword evidence="2 7" id="KW-0813">Transport</keyword>
<dbReference type="CDD" id="cd06261">
    <property type="entry name" value="TM_PBP2"/>
    <property type="match status" value="1"/>
</dbReference>
<dbReference type="RefSeq" id="WP_013968192.1">
    <property type="nucleotide sequence ID" value="NC_015732.1"/>
</dbReference>
<dbReference type="PANTHER" id="PTHR43744:SF2">
    <property type="entry name" value="ARABINOOLIGOSACCHARIDES TRANSPORT SYSTEM PERMEASE PROTEIN ARAQ"/>
    <property type="match status" value="1"/>
</dbReference>
<evidence type="ECO:0000256" key="7">
    <source>
        <dbReference type="RuleBase" id="RU363032"/>
    </source>
</evidence>
<dbReference type="Pfam" id="PF00528">
    <property type="entry name" value="BPD_transp_1"/>
    <property type="match status" value="1"/>
</dbReference>
<feature type="transmembrane region" description="Helical" evidence="7">
    <location>
        <begin position="139"/>
        <end position="158"/>
    </location>
</feature>
<evidence type="ECO:0000256" key="2">
    <source>
        <dbReference type="ARBA" id="ARBA00022448"/>
    </source>
</evidence>
<evidence type="ECO:0000313" key="10">
    <source>
        <dbReference type="Proteomes" id="UP000000503"/>
    </source>
</evidence>
<dbReference type="PANTHER" id="PTHR43744">
    <property type="entry name" value="ABC TRANSPORTER PERMEASE PROTEIN MG189-RELATED-RELATED"/>
    <property type="match status" value="1"/>
</dbReference>
<feature type="transmembrane region" description="Helical" evidence="7">
    <location>
        <begin position="12"/>
        <end position="34"/>
    </location>
</feature>
<dbReference type="eggNOG" id="COG0395">
    <property type="taxonomic scope" value="Bacteria"/>
</dbReference>
<sequence length="273" mass="30781">MKRLPNITISYYIIRVFVLAGAIISIFPFIWMFIGTTQNPNDVVRGVLIPGKEFALNWKKINATYSVLQFFMNSLIIASLTVIFGLAVNSLAAFGFEKYKSKNRELIFNIFLISMIVPQMAIVIPLFRQMAFLGLLNTHTAIVLPSIASVFIIFFFRQNFKMFPSEIMEAARVDGSTELGIFLTIVFPSMKATFASAGIYIFLSQWNSYLWPLMTILTDVKKTLPIAMSSVMRAYTIEYGGLMILVCISILPILVLFLTMQRQFVAGLLGSLK</sequence>
<dbReference type="SUPFAM" id="SSF161098">
    <property type="entry name" value="MetI-like"/>
    <property type="match status" value="1"/>
</dbReference>
<name>F8EYT5_GRAC1</name>
<feature type="transmembrane region" description="Helical" evidence="7">
    <location>
        <begin position="106"/>
        <end position="127"/>
    </location>
</feature>
<dbReference type="GO" id="GO:0055085">
    <property type="term" value="P:transmembrane transport"/>
    <property type="evidence" value="ECO:0007669"/>
    <property type="project" value="InterPro"/>
</dbReference>
<dbReference type="OrthoDB" id="9773467at2"/>
<comment type="subcellular location">
    <subcellularLocation>
        <location evidence="1 7">Cell membrane</location>
        <topology evidence="1 7">Multi-pass membrane protein</topology>
    </subcellularLocation>
</comment>
<protein>
    <submittedName>
        <fullName evidence="9">ABC-type transporter, integral membrane subunit</fullName>
    </submittedName>
</protein>
<feature type="domain" description="ABC transmembrane type-1" evidence="8">
    <location>
        <begin position="71"/>
        <end position="260"/>
    </location>
</feature>
<keyword evidence="3" id="KW-1003">Cell membrane</keyword>
<dbReference type="InterPro" id="IPR000515">
    <property type="entry name" value="MetI-like"/>
</dbReference>
<dbReference type="STRING" id="744872.Spica_0727"/>
<dbReference type="GO" id="GO:0005886">
    <property type="term" value="C:plasma membrane"/>
    <property type="evidence" value="ECO:0007669"/>
    <property type="project" value="UniProtKB-SubCell"/>
</dbReference>
<dbReference type="PROSITE" id="PS50928">
    <property type="entry name" value="ABC_TM1"/>
    <property type="match status" value="1"/>
</dbReference>
<feature type="transmembrane region" description="Helical" evidence="7">
    <location>
        <begin position="179"/>
        <end position="203"/>
    </location>
</feature>
<evidence type="ECO:0000256" key="6">
    <source>
        <dbReference type="ARBA" id="ARBA00023136"/>
    </source>
</evidence>